<dbReference type="Gene3D" id="1.20.1280.50">
    <property type="match status" value="1"/>
</dbReference>
<feature type="domain" description="F-box" evidence="3">
    <location>
        <begin position="71"/>
        <end position="118"/>
    </location>
</feature>
<dbReference type="Pfam" id="PF02493">
    <property type="entry name" value="MORN"/>
    <property type="match status" value="7"/>
</dbReference>
<dbReference type="PROSITE" id="PS50181">
    <property type="entry name" value="FBOX"/>
    <property type="match status" value="1"/>
</dbReference>
<dbReference type="Gene3D" id="2.20.110.10">
    <property type="entry name" value="Histone H3 K4-specific methyltransferase SET7/9 N-terminal domain"/>
    <property type="match status" value="4"/>
</dbReference>
<dbReference type="RefSeq" id="YP_008437963.2">
    <property type="nucleotide sequence ID" value="NC_022098.1"/>
</dbReference>
<sequence length="445" mass="50145">MCPHCVAPKTCQGQLRSLVPTAAIRRQRMKRTRSEADDSDGDDDDDDKSTDHVVPSKKRQQPGVGSTDVVPALFDRLPDELVLHILALADHVGTVAAWSLTSRRHHALAADDSLWRQLCLAHFGPPLHERPWPAWVDWRWIYRTQSWPANHEGPDVGAVRIKGGRHVYWGDTVDGKPHGFGIPINSTKTRRLDVVRERSHRLPSQPASDSFIRRQGHWIEGKMHGDCVKIYRNGMRFEGVWNHGNRPSVGTIRYASGRRYDGEHKSYRPHGRGTMVYETGDTHEGQWECGRLCGQGIDTYSNGDVFIGTWSAEETDDQPYCGTYIWSDGSRYDGEFNCRGQNHGQGSRVYASGNRYDGQWYENDYHGYGVYTWASGGEYKGAYDKGQRRGRGTRTFADGSRLSGVWEGATACAHGKIENHRSNRPCLPDDLCKACFTLAQCLRLG</sequence>
<dbReference type="InterPro" id="IPR001810">
    <property type="entry name" value="F-box_dom"/>
</dbReference>
<evidence type="ECO:0000256" key="1">
    <source>
        <dbReference type="ARBA" id="ARBA00022737"/>
    </source>
</evidence>
<evidence type="ECO:0000313" key="5">
    <source>
        <dbReference type="Proteomes" id="UP000204584"/>
    </source>
</evidence>
<proteinExistence type="predicted"/>
<accession>S4VW65</accession>
<dbReference type="InterPro" id="IPR036047">
    <property type="entry name" value="F-box-like_dom_sf"/>
</dbReference>
<evidence type="ECO:0000313" key="4">
    <source>
        <dbReference type="EMBL" id="AGO84889.2"/>
    </source>
</evidence>
<feature type="region of interest" description="Disordered" evidence="2">
    <location>
        <begin position="22"/>
        <end position="67"/>
    </location>
</feature>
<evidence type="ECO:0000259" key="3">
    <source>
        <dbReference type="PROSITE" id="PS50181"/>
    </source>
</evidence>
<dbReference type="SUPFAM" id="SSF82185">
    <property type="entry name" value="Histone H3 K4-specific methyltransferase SET7/9 N-terminal domain"/>
    <property type="match status" value="2"/>
</dbReference>
<organism evidence="4 5">
    <name type="scientific">Pandoravirus salinus</name>
    <dbReference type="NCBI Taxonomy" id="1349410"/>
    <lineage>
        <taxon>Viruses</taxon>
        <taxon>Pandoravirus</taxon>
    </lineage>
</organism>
<dbReference type="KEGG" id="vg:16606676"/>
<gene>
    <name evidence="4" type="ORF">psal_cds_843</name>
</gene>
<dbReference type="SMART" id="SM00698">
    <property type="entry name" value="MORN"/>
    <property type="match status" value="7"/>
</dbReference>
<dbReference type="EMBL" id="KC977571">
    <property type="protein sequence ID" value="AGO84889.2"/>
    <property type="molecule type" value="Genomic_DNA"/>
</dbReference>
<dbReference type="SUPFAM" id="SSF81383">
    <property type="entry name" value="F-box domain"/>
    <property type="match status" value="1"/>
</dbReference>
<keyword evidence="5" id="KW-1185">Reference proteome</keyword>
<dbReference type="PANTHER" id="PTHR23084:SF263">
    <property type="entry name" value="MORN REPEAT-CONTAINING PROTEIN 1"/>
    <property type="match status" value="1"/>
</dbReference>
<reference evidence="4 5" key="1">
    <citation type="journal article" date="2013" name="Science">
        <title>Pandoraviruses: amoeba viruses with genomes up to 2.5 Mb reaching that of parasitic eukaryotes.</title>
        <authorList>
            <person name="Philippe N."/>
            <person name="Legendre M."/>
            <person name="Doutre G."/>
            <person name="Coute Y."/>
            <person name="Poirot O."/>
            <person name="Lescot M."/>
            <person name="Arslan D."/>
            <person name="Seltzer V."/>
            <person name="Bertaux L."/>
            <person name="Bruley C."/>
            <person name="Garin J."/>
            <person name="Claverie J.M."/>
            <person name="Abergel C."/>
        </authorList>
    </citation>
    <scope>NUCLEOTIDE SEQUENCE [LARGE SCALE GENOMIC DNA]</scope>
</reference>
<dbReference type="Proteomes" id="UP000204584">
    <property type="component" value="Segment"/>
</dbReference>
<evidence type="ECO:0000256" key="2">
    <source>
        <dbReference type="SAM" id="MobiDB-lite"/>
    </source>
</evidence>
<dbReference type="GeneID" id="16606676"/>
<name>S4VW65_9VIRU</name>
<feature type="compositionally biased region" description="Acidic residues" evidence="2">
    <location>
        <begin position="37"/>
        <end position="48"/>
    </location>
</feature>
<dbReference type="Pfam" id="PF12937">
    <property type="entry name" value="F-box-like"/>
    <property type="match status" value="1"/>
</dbReference>
<protein>
    <submittedName>
        <fullName evidence="4">Morn repeat domain containing protein</fullName>
    </submittedName>
</protein>
<keyword evidence="1" id="KW-0677">Repeat</keyword>
<dbReference type="PANTHER" id="PTHR23084">
    <property type="entry name" value="PHOSPHATIDYLINOSITOL-4-PHOSPHATE 5-KINASE RELATED"/>
    <property type="match status" value="1"/>
</dbReference>
<dbReference type="InterPro" id="IPR003409">
    <property type="entry name" value="MORN"/>
</dbReference>